<dbReference type="Proteomes" id="UP001597326">
    <property type="component" value="Unassembled WGS sequence"/>
</dbReference>
<dbReference type="RefSeq" id="WP_343874303.1">
    <property type="nucleotide sequence ID" value="NZ_BAAAIX010000026.1"/>
</dbReference>
<comment type="caution">
    <text evidence="1">The sequence shown here is derived from an EMBL/GenBank/DDBJ whole genome shotgun (WGS) entry which is preliminary data.</text>
</comment>
<gene>
    <name evidence="1" type="ORF">ACFSCS_12660</name>
</gene>
<evidence type="ECO:0000313" key="2">
    <source>
        <dbReference type="Proteomes" id="UP001597326"/>
    </source>
</evidence>
<accession>A0ABW4RXL0</accession>
<dbReference type="EMBL" id="JBHUFZ010000028">
    <property type="protein sequence ID" value="MFD1891025.1"/>
    <property type="molecule type" value="Genomic_DNA"/>
</dbReference>
<reference evidence="2" key="1">
    <citation type="journal article" date="2019" name="Int. J. Syst. Evol. Microbiol.">
        <title>The Global Catalogue of Microorganisms (GCM) 10K type strain sequencing project: providing services to taxonomists for standard genome sequencing and annotation.</title>
        <authorList>
            <consortium name="The Broad Institute Genomics Platform"/>
            <consortium name="The Broad Institute Genome Sequencing Center for Infectious Disease"/>
            <person name="Wu L."/>
            <person name="Ma J."/>
        </authorList>
    </citation>
    <scope>NUCLEOTIDE SEQUENCE [LARGE SCALE GENOMIC DNA]</scope>
    <source>
        <strain evidence="2">CAIM 431</strain>
    </source>
</reference>
<keyword evidence="2" id="KW-1185">Reference proteome</keyword>
<evidence type="ECO:0000313" key="1">
    <source>
        <dbReference type="EMBL" id="MFD1891025.1"/>
    </source>
</evidence>
<sequence length="172" mass="19861">MIDIDKHWEHLEELAEAEQLRSITIVPKVPPGDLSPDFIEYMQASRSAEFARRFSFVLLGMVHFHPQCIIYVDSDDEEFYQRHPGLASDLDVRDVDQDKLESYIHAVMGDREPRMVFHFTELDILVRLTGGLDNDIYGEDPQFDAMLSRLVASQGLFLETYENIWAAKPDEA</sequence>
<organism evidence="1 2">
    <name type="scientific">Luteococcus peritonei</name>
    <dbReference type="NCBI Taxonomy" id="88874"/>
    <lineage>
        <taxon>Bacteria</taxon>
        <taxon>Bacillati</taxon>
        <taxon>Actinomycetota</taxon>
        <taxon>Actinomycetes</taxon>
        <taxon>Propionibacteriales</taxon>
        <taxon>Propionibacteriaceae</taxon>
        <taxon>Luteococcus</taxon>
    </lineage>
</organism>
<name>A0ABW4RXL0_9ACTN</name>
<protein>
    <submittedName>
        <fullName evidence="1">Uncharacterized protein</fullName>
    </submittedName>
</protein>
<proteinExistence type="predicted"/>